<evidence type="ECO:0000313" key="2">
    <source>
        <dbReference type="EMBL" id="AMW06498.1"/>
    </source>
</evidence>
<feature type="transmembrane region" description="Helical" evidence="1">
    <location>
        <begin position="28"/>
        <end position="51"/>
    </location>
</feature>
<sequence length="63" mass="7099">MIIALILLYFLPTMLAHAGGKRRKLKITAINVLLGWTVIGWIASMLMVWAYEAPLEDEETLTP</sequence>
<dbReference type="eggNOG" id="ENOG5030IWM">
    <property type="taxonomic scope" value="Bacteria"/>
</dbReference>
<dbReference type="InterPro" id="IPR016410">
    <property type="entry name" value="Phage_imm"/>
</dbReference>
<organism evidence="2 3">
    <name type="scientific">Gemmatimonas phototrophica</name>
    <dbReference type="NCBI Taxonomy" id="1379270"/>
    <lineage>
        <taxon>Bacteria</taxon>
        <taxon>Pseudomonadati</taxon>
        <taxon>Gemmatimonadota</taxon>
        <taxon>Gemmatimonadia</taxon>
        <taxon>Gemmatimonadales</taxon>
        <taxon>Gemmatimonadaceae</taxon>
        <taxon>Gemmatimonas</taxon>
    </lineage>
</organism>
<protein>
    <recommendedName>
        <fullName evidence="4">Superinfection immunity protein</fullName>
    </recommendedName>
</protein>
<keyword evidence="1" id="KW-0812">Transmembrane</keyword>
<dbReference type="EMBL" id="CP011454">
    <property type="protein sequence ID" value="AMW06498.1"/>
    <property type="molecule type" value="Genomic_DNA"/>
</dbReference>
<keyword evidence="1" id="KW-0472">Membrane</keyword>
<keyword evidence="1" id="KW-1133">Transmembrane helix</keyword>
<keyword evidence="3" id="KW-1185">Reference proteome</keyword>
<dbReference type="Proteomes" id="UP000076404">
    <property type="component" value="Chromosome"/>
</dbReference>
<dbReference type="AlphaFoldDB" id="A0A143BN95"/>
<evidence type="ECO:0000256" key="1">
    <source>
        <dbReference type="SAM" id="Phobius"/>
    </source>
</evidence>
<name>A0A143BN95_9BACT</name>
<reference evidence="2 3" key="1">
    <citation type="journal article" date="2014" name="Proc. Natl. Acad. Sci. U.S.A.">
        <title>Functional type 2 photosynthetic reaction centers found in the rare bacterial phylum Gemmatimonadetes.</title>
        <authorList>
            <person name="Zeng Y."/>
            <person name="Feng F."/>
            <person name="Medova H."/>
            <person name="Dean J."/>
            <person name="Koblizek M."/>
        </authorList>
    </citation>
    <scope>NUCLEOTIDE SEQUENCE [LARGE SCALE GENOMIC DNA]</scope>
    <source>
        <strain evidence="2 3">AP64</strain>
    </source>
</reference>
<evidence type="ECO:0008006" key="4">
    <source>
        <dbReference type="Google" id="ProtNLM"/>
    </source>
</evidence>
<evidence type="ECO:0000313" key="3">
    <source>
        <dbReference type="Proteomes" id="UP000076404"/>
    </source>
</evidence>
<dbReference type="KEGG" id="gph:GEMMAAP_02745"/>
<proteinExistence type="predicted"/>
<gene>
    <name evidence="2" type="ORF">GEMMAAP_02745</name>
</gene>
<reference evidence="2 3" key="2">
    <citation type="journal article" date="2016" name="Environ. Microbiol. Rep.">
        <title>Metagenomic evidence for the presence of phototrophic Gemmatimonadetes bacteria in diverse environments.</title>
        <authorList>
            <person name="Zeng Y."/>
            <person name="Baumbach J."/>
            <person name="Barbosa E.G."/>
            <person name="Azevedo V."/>
            <person name="Zhang C."/>
            <person name="Koblizek M."/>
        </authorList>
    </citation>
    <scope>NUCLEOTIDE SEQUENCE [LARGE SCALE GENOMIC DNA]</scope>
    <source>
        <strain evidence="2 3">AP64</strain>
    </source>
</reference>
<accession>A0A143BN95</accession>
<dbReference type="Pfam" id="PF14373">
    <property type="entry name" value="Imm_superinfect"/>
    <property type="match status" value="1"/>
</dbReference>